<dbReference type="InterPro" id="IPR008949">
    <property type="entry name" value="Isoprenoid_synthase_dom_sf"/>
</dbReference>
<evidence type="ECO:0000256" key="2">
    <source>
        <dbReference type="ARBA" id="ARBA00022679"/>
    </source>
</evidence>
<dbReference type="InterPro" id="IPR002060">
    <property type="entry name" value="Squ/phyt_synthse"/>
</dbReference>
<reference evidence="4" key="1">
    <citation type="submission" date="2016-10" db="EMBL/GenBank/DDBJ databases">
        <authorList>
            <person name="Varghese N."/>
            <person name="Submissions S."/>
        </authorList>
    </citation>
    <scope>NUCLEOTIDE SEQUENCE [LARGE SCALE GENOMIC DNA]</scope>
    <source>
        <strain evidence="4">DSM 19083</strain>
    </source>
</reference>
<evidence type="ECO:0000256" key="1">
    <source>
        <dbReference type="ARBA" id="ARBA00004684"/>
    </source>
</evidence>
<evidence type="ECO:0000313" key="4">
    <source>
        <dbReference type="Proteomes" id="UP000198520"/>
    </source>
</evidence>
<comment type="pathway">
    <text evidence="1">Carotenoid biosynthesis; phytoene biosynthesis.</text>
</comment>
<dbReference type="CDD" id="cd00683">
    <property type="entry name" value="Trans_IPPS_HH"/>
    <property type="match status" value="1"/>
</dbReference>
<dbReference type="Gene3D" id="1.10.600.10">
    <property type="entry name" value="Farnesyl Diphosphate Synthase"/>
    <property type="match status" value="1"/>
</dbReference>
<dbReference type="STRING" id="285351.SAMN04488035_1203"/>
<dbReference type="AlphaFoldDB" id="A0A1I2FBP5"/>
<dbReference type="GO" id="GO:0051996">
    <property type="term" value="F:squalene synthase [NAD(P)H] activity"/>
    <property type="evidence" value="ECO:0007669"/>
    <property type="project" value="InterPro"/>
</dbReference>
<evidence type="ECO:0000313" key="3">
    <source>
        <dbReference type="EMBL" id="SFF01966.1"/>
    </source>
</evidence>
<dbReference type="Pfam" id="PF00494">
    <property type="entry name" value="SQS_PSY"/>
    <property type="match status" value="1"/>
</dbReference>
<keyword evidence="2" id="KW-0808">Transferase</keyword>
<dbReference type="SFLD" id="SFLDS00005">
    <property type="entry name" value="Isoprenoid_Synthase_Type_I"/>
    <property type="match status" value="1"/>
</dbReference>
<protein>
    <submittedName>
        <fullName evidence="3">Phytoene/squalene synthetase</fullName>
    </submittedName>
</protein>
<keyword evidence="4" id="KW-1185">Reference proteome</keyword>
<dbReference type="EMBL" id="FONZ01000002">
    <property type="protein sequence ID" value="SFF01966.1"/>
    <property type="molecule type" value="Genomic_DNA"/>
</dbReference>
<dbReference type="RefSeq" id="WP_177191294.1">
    <property type="nucleotide sequence ID" value="NZ_BNAN01000002.1"/>
</dbReference>
<dbReference type="SFLD" id="SFLDG01212">
    <property type="entry name" value="Phytoene_synthase_like"/>
    <property type="match status" value="1"/>
</dbReference>
<dbReference type="PROSITE" id="PS01045">
    <property type="entry name" value="SQUALEN_PHYTOEN_SYN_2"/>
    <property type="match status" value="1"/>
</dbReference>
<dbReference type="GO" id="GO:0016117">
    <property type="term" value="P:carotenoid biosynthetic process"/>
    <property type="evidence" value="ECO:0007669"/>
    <property type="project" value="UniProtKB-ARBA"/>
</dbReference>
<name>A0A1I2FBP5_9MICO</name>
<dbReference type="SFLD" id="SFLDG01018">
    <property type="entry name" value="Squalene/Phytoene_Synthase_Lik"/>
    <property type="match status" value="1"/>
</dbReference>
<dbReference type="SUPFAM" id="SSF48576">
    <property type="entry name" value="Terpenoid synthases"/>
    <property type="match status" value="1"/>
</dbReference>
<dbReference type="Proteomes" id="UP000198520">
    <property type="component" value="Unassembled WGS sequence"/>
</dbReference>
<gene>
    <name evidence="3" type="ORF">SAMN04488035_1203</name>
</gene>
<sequence>MSADRGRRLYDRAAQDSAAVVIRRYSTSFGWAARLLAPPVRRHVRNIYALVRVADEVVDGPFPAEHRAGALDALEREVHAALADGCSTNLVVHAFALTARQSGIDRTLVDPFFASMRADLDTAVHTAQSFETYVYGSAEVVGLMCLRVFLLDVAPGRRERAWEHLSPGARRLGAAFQKVNFLRDLAADYDDLGRSYFPGVAVEDLTDAHRDTLLDDIDADLHAAAVVIPALPRSSRRAVRAAHDLFAELSRVLRETPAQELGNRRVRVSGPRKIRVLASGLLATGARDGAR</sequence>
<dbReference type="UniPathway" id="UPA00799"/>
<proteinExistence type="predicted"/>
<dbReference type="GO" id="GO:0004311">
    <property type="term" value="F:geranylgeranyl diphosphate synthase activity"/>
    <property type="evidence" value="ECO:0007669"/>
    <property type="project" value="InterPro"/>
</dbReference>
<dbReference type="InterPro" id="IPR044843">
    <property type="entry name" value="Trans_IPPS_bact-type"/>
</dbReference>
<organism evidence="3 4">
    <name type="scientific">Flavimobilis marinus</name>
    <dbReference type="NCBI Taxonomy" id="285351"/>
    <lineage>
        <taxon>Bacteria</taxon>
        <taxon>Bacillati</taxon>
        <taxon>Actinomycetota</taxon>
        <taxon>Actinomycetes</taxon>
        <taxon>Micrococcales</taxon>
        <taxon>Jonesiaceae</taxon>
        <taxon>Flavimobilis</taxon>
    </lineage>
</organism>
<accession>A0A1I2FBP5</accession>
<dbReference type="PANTHER" id="PTHR31480">
    <property type="entry name" value="BIFUNCTIONAL LYCOPENE CYCLASE/PHYTOENE SYNTHASE"/>
    <property type="match status" value="1"/>
</dbReference>
<dbReference type="InterPro" id="IPR019845">
    <property type="entry name" value="Squalene/phytoene_synthase_CS"/>
</dbReference>
<dbReference type="InterPro" id="IPR033904">
    <property type="entry name" value="Trans_IPPS_HH"/>
</dbReference>